<dbReference type="AlphaFoldDB" id="A0AAD5F483"/>
<dbReference type="EMBL" id="JAJFAZ020000001">
    <property type="protein sequence ID" value="KAI5352565.1"/>
    <property type="molecule type" value="Genomic_DNA"/>
</dbReference>
<evidence type="ECO:0008006" key="4">
    <source>
        <dbReference type="Google" id="ProtNLM"/>
    </source>
</evidence>
<organism evidence="2 3">
    <name type="scientific">Prunus dulcis</name>
    <name type="common">Almond</name>
    <name type="synonym">Amygdalus dulcis</name>
    <dbReference type="NCBI Taxonomy" id="3755"/>
    <lineage>
        <taxon>Eukaryota</taxon>
        <taxon>Viridiplantae</taxon>
        <taxon>Streptophyta</taxon>
        <taxon>Embryophyta</taxon>
        <taxon>Tracheophyta</taxon>
        <taxon>Spermatophyta</taxon>
        <taxon>Magnoliopsida</taxon>
        <taxon>eudicotyledons</taxon>
        <taxon>Gunneridae</taxon>
        <taxon>Pentapetalae</taxon>
        <taxon>rosids</taxon>
        <taxon>fabids</taxon>
        <taxon>Rosales</taxon>
        <taxon>Rosaceae</taxon>
        <taxon>Amygdaloideae</taxon>
        <taxon>Amygdaleae</taxon>
        <taxon>Prunus</taxon>
    </lineage>
</organism>
<evidence type="ECO:0000313" key="2">
    <source>
        <dbReference type="EMBL" id="KAI5352565.1"/>
    </source>
</evidence>
<dbReference type="Proteomes" id="UP001054821">
    <property type="component" value="Chromosome 1"/>
</dbReference>
<evidence type="ECO:0000256" key="1">
    <source>
        <dbReference type="SAM" id="MobiDB-lite"/>
    </source>
</evidence>
<gene>
    <name evidence="2" type="ORF">L3X38_005456</name>
</gene>
<feature type="region of interest" description="Disordered" evidence="1">
    <location>
        <begin position="48"/>
        <end position="70"/>
    </location>
</feature>
<reference evidence="2 3" key="1">
    <citation type="journal article" date="2022" name="G3 (Bethesda)">
        <title>Whole-genome sequence and methylome profiling of the almond [Prunus dulcis (Mill.) D.A. Webb] cultivar 'Nonpareil'.</title>
        <authorList>
            <person name="D'Amico-Willman K.M."/>
            <person name="Ouma W.Z."/>
            <person name="Meulia T."/>
            <person name="Sideli G.M."/>
            <person name="Gradziel T.M."/>
            <person name="Fresnedo-Ramirez J."/>
        </authorList>
    </citation>
    <scope>NUCLEOTIDE SEQUENCE [LARGE SCALE GENOMIC DNA]</scope>
    <source>
        <strain evidence="2">Clone GOH B32 T37-40</strain>
    </source>
</reference>
<feature type="compositionally biased region" description="Basic and acidic residues" evidence="1">
    <location>
        <begin position="48"/>
        <end position="65"/>
    </location>
</feature>
<sequence>MLLHSLDASQLLMKWAIELSQYDFLYRPKTAIKAQALTDFITEFTPSAKKEKMVKRPKESSREDETSSANLDMPKDMWQLRIDRGSNHKGARAVVIIITLDGTLLEQVMMMGFLASNNEAEYEALLAGL</sequence>
<protein>
    <recommendedName>
        <fullName evidence="4">RNase H type-1 domain-containing protein</fullName>
    </recommendedName>
</protein>
<name>A0AAD5F483_PRUDU</name>
<accession>A0AAD5F483</accession>
<dbReference type="PANTHER" id="PTHR48475">
    <property type="entry name" value="RIBONUCLEASE H"/>
    <property type="match status" value="1"/>
</dbReference>
<comment type="caution">
    <text evidence="2">The sequence shown here is derived from an EMBL/GenBank/DDBJ whole genome shotgun (WGS) entry which is preliminary data.</text>
</comment>
<evidence type="ECO:0000313" key="3">
    <source>
        <dbReference type="Proteomes" id="UP001054821"/>
    </source>
</evidence>
<proteinExistence type="predicted"/>
<keyword evidence="3" id="KW-1185">Reference proteome</keyword>
<dbReference type="PANTHER" id="PTHR48475:SF2">
    <property type="entry name" value="RIBONUCLEASE H"/>
    <property type="match status" value="1"/>
</dbReference>